<comment type="subcellular location">
    <subcellularLocation>
        <location evidence="2">Cytoplasm</location>
    </subcellularLocation>
</comment>
<dbReference type="GO" id="GO:0004368">
    <property type="term" value="F:glycerol-3-phosphate dehydrogenase (quinone) activity"/>
    <property type="evidence" value="ECO:0007669"/>
    <property type="project" value="UniProtKB-EC"/>
</dbReference>
<evidence type="ECO:0000256" key="9">
    <source>
        <dbReference type="ARBA" id="ARBA00023002"/>
    </source>
</evidence>
<keyword evidence="5" id="KW-0963">Cytoplasm</keyword>
<dbReference type="InterPro" id="IPR036188">
    <property type="entry name" value="FAD/NAD-bd_sf"/>
</dbReference>
<evidence type="ECO:0000259" key="12">
    <source>
        <dbReference type="Pfam" id="PF01266"/>
    </source>
</evidence>
<feature type="compositionally biased region" description="Basic and acidic residues" evidence="11">
    <location>
        <begin position="565"/>
        <end position="576"/>
    </location>
</feature>
<evidence type="ECO:0000313" key="17">
    <source>
        <dbReference type="Proteomes" id="UP000530403"/>
    </source>
</evidence>
<dbReference type="Gene3D" id="3.50.50.60">
    <property type="entry name" value="FAD/NAD(P)-binding domain"/>
    <property type="match status" value="1"/>
</dbReference>
<evidence type="ECO:0000256" key="1">
    <source>
        <dbReference type="ARBA" id="ARBA00001974"/>
    </source>
</evidence>
<dbReference type="InterPro" id="IPR000447">
    <property type="entry name" value="G3P_DH_FAD-dep"/>
</dbReference>
<evidence type="ECO:0000313" key="16">
    <source>
        <dbReference type="Proteomes" id="UP000498980"/>
    </source>
</evidence>
<dbReference type="Gene3D" id="1.10.8.870">
    <property type="entry name" value="Alpha-glycerophosphate oxidase, cap domain"/>
    <property type="match status" value="1"/>
</dbReference>
<evidence type="ECO:0000313" key="15">
    <source>
        <dbReference type="EMBL" id="NYE42481.1"/>
    </source>
</evidence>
<evidence type="ECO:0000256" key="5">
    <source>
        <dbReference type="ARBA" id="ARBA00022490"/>
    </source>
</evidence>
<protein>
    <recommendedName>
        <fullName evidence="4">glycerol-3-phosphate dehydrogenase</fullName>
        <ecNumber evidence="4">1.1.5.3</ecNumber>
    </recommendedName>
</protein>
<dbReference type="Pfam" id="PF01266">
    <property type="entry name" value="DAO"/>
    <property type="match status" value="1"/>
</dbReference>
<feature type="domain" description="FAD dependent oxidoreductase" evidence="12">
    <location>
        <begin position="49"/>
        <end position="402"/>
    </location>
</feature>
<dbReference type="InterPro" id="IPR006076">
    <property type="entry name" value="FAD-dep_OxRdtase"/>
</dbReference>
<accession>A0A7J0C8N7</accession>
<dbReference type="PROSITE" id="PS00978">
    <property type="entry name" value="FAD_G3PDH_2"/>
    <property type="match status" value="1"/>
</dbReference>
<comment type="cofactor">
    <cofactor evidence="1">
        <name>FAD</name>
        <dbReference type="ChEBI" id="CHEBI:57692"/>
    </cofactor>
</comment>
<evidence type="ECO:0000256" key="7">
    <source>
        <dbReference type="ARBA" id="ARBA00022798"/>
    </source>
</evidence>
<dbReference type="EMBL" id="BLWC01000001">
    <property type="protein sequence ID" value="GFM98880.1"/>
    <property type="molecule type" value="Genomic_DNA"/>
</dbReference>
<dbReference type="EMBL" id="JACCCF010000001">
    <property type="protein sequence ID" value="NYE42481.1"/>
    <property type="molecule type" value="Genomic_DNA"/>
</dbReference>
<dbReference type="Proteomes" id="UP000498980">
    <property type="component" value="Unassembled WGS sequence"/>
</dbReference>
<gene>
    <name evidence="15" type="ORF">HEB29_003492</name>
    <name evidence="14" type="ORF">Sfulv_36910</name>
</gene>
<dbReference type="PANTHER" id="PTHR11985:SF31">
    <property type="entry name" value="GLYCEROL-3-PHOSPHATE DEHYDROGENASE 2"/>
    <property type="match status" value="1"/>
</dbReference>
<dbReference type="Pfam" id="PF16901">
    <property type="entry name" value="DAO_C"/>
    <property type="match status" value="1"/>
</dbReference>
<keyword evidence="9 15" id="KW-0560">Oxidoreductase</keyword>
<evidence type="ECO:0000256" key="3">
    <source>
        <dbReference type="ARBA" id="ARBA00007330"/>
    </source>
</evidence>
<dbReference type="Gene3D" id="3.30.9.10">
    <property type="entry name" value="D-Amino Acid Oxidase, subunit A, domain 2"/>
    <property type="match status" value="1"/>
</dbReference>
<keyword evidence="8" id="KW-0274">FAD</keyword>
<dbReference type="AlphaFoldDB" id="A0A7J0C8N7"/>
<reference evidence="15 17" key="2">
    <citation type="submission" date="2020-07" db="EMBL/GenBank/DDBJ databases">
        <title>Sequencing the genomes of 1000 actinobacteria strains.</title>
        <authorList>
            <person name="Klenk H.-P."/>
        </authorList>
    </citation>
    <scope>NUCLEOTIDE SEQUENCE [LARGE SCALE GENOMIC DNA]</scope>
    <source>
        <strain evidence="15 17">DSM 41455</strain>
    </source>
</reference>
<dbReference type="GO" id="GO:0005737">
    <property type="term" value="C:cytoplasm"/>
    <property type="evidence" value="ECO:0007669"/>
    <property type="project" value="UniProtKB-SubCell"/>
</dbReference>
<name>A0A7J0C8N7_9ACTN</name>
<comment type="caution">
    <text evidence="14">The sequence shown here is derived from an EMBL/GenBank/DDBJ whole genome shotgun (WGS) entry which is preliminary data.</text>
</comment>
<feature type="region of interest" description="Disordered" evidence="11">
    <location>
        <begin position="565"/>
        <end position="593"/>
    </location>
</feature>
<dbReference type="EC" id="1.1.5.3" evidence="4"/>
<dbReference type="Proteomes" id="UP000530403">
    <property type="component" value="Unassembled WGS sequence"/>
</dbReference>
<evidence type="ECO:0000256" key="10">
    <source>
        <dbReference type="ARBA" id="ARBA00049055"/>
    </source>
</evidence>
<evidence type="ECO:0000256" key="6">
    <source>
        <dbReference type="ARBA" id="ARBA00022630"/>
    </source>
</evidence>
<dbReference type="GO" id="GO:0006071">
    <property type="term" value="P:glycerol metabolic process"/>
    <property type="evidence" value="ECO:0007669"/>
    <property type="project" value="UniProtKB-KW"/>
</dbReference>
<comment type="similarity">
    <text evidence="3">Belongs to the FAD-dependent glycerol-3-phosphate dehydrogenase family.</text>
</comment>
<keyword evidence="16" id="KW-1185">Reference proteome</keyword>
<dbReference type="InterPro" id="IPR031656">
    <property type="entry name" value="DAO_C"/>
</dbReference>
<comment type="catalytic activity">
    <reaction evidence="10">
        <text>a quinone + sn-glycerol 3-phosphate = dihydroxyacetone phosphate + a quinol</text>
        <dbReference type="Rhea" id="RHEA:18977"/>
        <dbReference type="ChEBI" id="CHEBI:24646"/>
        <dbReference type="ChEBI" id="CHEBI:57597"/>
        <dbReference type="ChEBI" id="CHEBI:57642"/>
        <dbReference type="ChEBI" id="CHEBI:132124"/>
        <dbReference type="EC" id="1.1.5.3"/>
    </reaction>
</comment>
<dbReference type="InterPro" id="IPR038299">
    <property type="entry name" value="DAO_C_sf"/>
</dbReference>
<dbReference type="PANTHER" id="PTHR11985">
    <property type="entry name" value="GLYCEROL-3-PHOSPHATE DEHYDROGENASE"/>
    <property type="match status" value="1"/>
</dbReference>
<organism evidence="14 16">
    <name type="scientific">Streptomyces fulvorobeus</name>
    <dbReference type="NCBI Taxonomy" id="284028"/>
    <lineage>
        <taxon>Bacteria</taxon>
        <taxon>Bacillati</taxon>
        <taxon>Actinomycetota</taxon>
        <taxon>Actinomycetes</taxon>
        <taxon>Kitasatosporales</taxon>
        <taxon>Streptomycetaceae</taxon>
        <taxon>Streptomyces</taxon>
    </lineage>
</organism>
<dbReference type="GO" id="GO:0046168">
    <property type="term" value="P:glycerol-3-phosphate catabolic process"/>
    <property type="evidence" value="ECO:0007669"/>
    <property type="project" value="TreeGrafter"/>
</dbReference>
<keyword evidence="6" id="KW-0285">Flavoprotein</keyword>
<dbReference type="FunFam" id="1.10.8.870:FF:000003">
    <property type="entry name" value="Glycerol-3-phosphate dehydrogenase"/>
    <property type="match status" value="1"/>
</dbReference>
<evidence type="ECO:0000313" key="14">
    <source>
        <dbReference type="EMBL" id="GFM98880.1"/>
    </source>
</evidence>
<evidence type="ECO:0000256" key="4">
    <source>
        <dbReference type="ARBA" id="ARBA00013029"/>
    </source>
</evidence>
<evidence type="ECO:0000256" key="8">
    <source>
        <dbReference type="ARBA" id="ARBA00022827"/>
    </source>
</evidence>
<evidence type="ECO:0000259" key="13">
    <source>
        <dbReference type="Pfam" id="PF16901"/>
    </source>
</evidence>
<evidence type="ECO:0000256" key="11">
    <source>
        <dbReference type="SAM" id="MobiDB-lite"/>
    </source>
</evidence>
<sequence>MGTVGRPPAPTRSTVPYTPIYREAAVRTATLGPAERTEALAAMAERELDVLVVGAGVVGAGTALDAATRGLSTGLVEARDWASGTSSRSSKLIHGGLRYLEMLDFALVREALKERGLLLERLAPHLVKPVAFLYPLQHKGWERLYAGSGVALYDAMSVSSGHGRGLPTHRHLSRRQALRVAPALKKDALVGALQYYDAQMDDARYVTTLVRTAAVYGTHVANRARVIGFLREGERVVGARVEDVEAGGVYEVRARQVVNATGVWTDDTQALIGERGQFHVRASKGIHLVVPKDRIHSSTGLILRTEKSVLFVIPWGRHWIVGTTDTDWDLDKAHPAASSADIDYLLKRVNSVLATPLTRDDVQGVYAGLRPLLAGESDATSKLSREHTVAHPLPGLVVVAGGKYTTYRVMAKDAVDEAVHGLDQRVAECVTEDVPLLGAEGYRALWNARARIAARTGLHVARLEHLLNRYGSLTEELLDLIAADPSLGAPLPAADDYLRAEIVYAASHEGARHLDDVLTRRTRISIETFDRGARSARLCAELMAPVLGWDSGRIEREVEHYQKRVEAERESQRQPDDQTADAARLGAPDIVPI</sequence>
<dbReference type="PRINTS" id="PR01001">
    <property type="entry name" value="FADG3PDH"/>
</dbReference>
<feature type="domain" description="Alpha-glycerophosphate oxidase C-terminal" evidence="13">
    <location>
        <begin position="429"/>
        <end position="552"/>
    </location>
</feature>
<evidence type="ECO:0000256" key="2">
    <source>
        <dbReference type="ARBA" id="ARBA00004496"/>
    </source>
</evidence>
<dbReference type="SUPFAM" id="SSF51905">
    <property type="entry name" value="FAD/NAD(P)-binding domain"/>
    <property type="match status" value="1"/>
</dbReference>
<reference evidence="14 16" key="1">
    <citation type="submission" date="2020-05" db="EMBL/GenBank/DDBJ databases">
        <title>Whole genome shotgun sequence of Streptomyces fulvorobeus NBRC 15897.</title>
        <authorList>
            <person name="Komaki H."/>
            <person name="Tamura T."/>
        </authorList>
    </citation>
    <scope>NUCLEOTIDE SEQUENCE [LARGE SCALE GENOMIC DNA]</scope>
    <source>
        <strain evidence="14 16">NBRC 15897</strain>
    </source>
</reference>
<keyword evidence="7" id="KW-0319">Glycerol metabolism</keyword>
<proteinExistence type="inferred from homology"/>